<dbReference type="EMBL" id="JBHUIY010000033">
    <property type="protein sequence ID" value="MFD2235001.1"/>
    <property type="molecule type" value="Genomic_DNA"/>
</dbReference>
<dbReference type="InterPro" id="IPR007655">
    <property type="entry name" value="Slam_C"/>
</dbReference>
<dbReference type="RefSeq" id="WP_377317769.1">
    <property type="nucleotide sequence ID" value="NZ_JBHUIY010000033.1"/>
</dbReference>
<gene>
    <name evidence="3" type="ORF">ACFSNB_14400</name>
</gene>
<feature type="signal peptide" evidence="1">
    <location>
        <begin position="1"/>
        <end position="27"/>
    </location>
</feature>
<keyword evidence="1" id="KW-0732">Signal</keyword>
<accession>A0ABW5CE74</accession>
<evidence type="ECO:0000313" key="3">
    <source>
        <dbReference type="EMBL" id="MFD2235001.1"/>
    </source>
</evidence>
<dbReference type="Pfam" id="PF04575">
    <property type="entry name" value="SlipAM"/>
    <property type="match status" value="1"/>
</dbReference>
<reference evidence="4" key="1">
    <citation type="journal article" date="2019" name="Int. J. Syst. Evol. Microbiol.">
        <title>The Global Catalogue of Microorganisms (GCM) 10K type strain sequencing project: providing services to taxonomists for standard genome sequencing and annotation.</title>
        <authorList>
            <consortium name="The Broad Institute Genomics Platform"/>
            <consortium name="The Broad Institute Genome Sequencing Center for Infectious Disease"/>
            <person name="Wu L."/>
            <person name="Ma J."/>
        </authorList>
    </citation>
    <scope>NUCLEOTIDE SEQUENCE [LARGE SCALE GENOMIC DNA]</scope>
    <source>
        <strain evidence="4">KCTC 15012</strain>
    </source>
</reference>
<sequence>MPRTGGNRAVAALVVAATLAAGLPATAQPAGPEQVRESERRVQEQIQANEAAARAAMQDALSGGGEEVTWEQVRQHPDDPAINAAWVRQQIRRGNLLGAETALERLLLVHPDAAEVRLVHALVLLRLDDKVTARSELEAIDPAQLSPDLRRERAQALEEIERRTQRLHQSVTLTLGGHYDDNRNASPTSGNILINDLSFTLQGSAQKRSDWGKLAQTAYDFDYDLGTDPRLSVYGSLAVMGDRQSALQVYNTVNGGATGGLRYADGPIKAQVGLIWASMAMNDDYYLSDYGITGSVSYRLAEGWEAISSLRVEKQVFHDISADPTATDSSGILATMWGGVQWHPTPAHTIALSLGASRRNAATEYMSNTRRAVRLGDTWLLGAGQFVTLTGELGAAAYHAPNPTFSTQPRRDNDSRVSLTYGVPLGTVTSLFGTEAPDQISDIVASVSAEHYHMQSTLTNYTYSNIRTQALLSKRWEF</sequence>
<evidence type="ECO:0000259" key="2">
    <source>
        <dbReference type="Pfam" id="PF04575"/>
    </source>
</evidence>
<name>A0ABW5CE74_9PROT</name>
<organism evidence="3 4">
    <name type="scientific">Phaeospirillum tilakii</name>
    <dbReference type="NCBI Taxonomy" id="741673"/>
    <lineage>
        <taxon>Bacteria</taxon>
        <taxon>Pseudomonadati</taxon>
        <taxon>Pseudomonadota</taxon>
        <taxon>Alphaproteobacteria</taxon>
        <taxon>Rhodospirillales</taxon>
        <taxon>Rhodospirillaceae</taxon>
        <taxon>Phaeospirillum</taxon>
    </lineage>
</organism>
<evidence type="ECO:0000256" key="1">
    <source>
        <dbReference type="SAM" id="SignalP"/>
    </source>
</evidence>
<proteinExistence type="predicted"/>
<keyword evidence="4" id="KW-1185">Reference proteome</keyword>
<comment type="caution">
    <text evidence="3">The sequence shown here is derived from an EMBL/GenBank/DDBJ whole genome shotgun (WGS) entry which is preliminary data.</text>
</comment>
<feature type="domain" description="Surface lipoprotein assembly modifier C-terminal" evidence="2">
    <location>
        <begin position="216"/>
        <end position="419"/>
    </location>
</feature>
<protein>
    <submittedName>
        <fullName evidence="3">Surface lipoprotein assembly modifier</fullName>
    </submittedName>
</protein>
<dbReference type="Proteomes" id="UP001597296">
    <property type="component" value="Unassembled WGS sequence"/>
</dbReference>
<evidence type="ECO:0000313" key="4">
    <source>
        <dbReference type="Proteomes" id="UP001597296"/>
    </source>
</evidence>
<keyword evidence="3" id="KW-0449">Lipoprotein</keyword>
<feature type="chain" id="PRO_5045379743" evidence="1">
    <location>
        <begin position="28"/>
        <end position="478"/>
    </location>
</feature>